<keyword evidence="3 11" id="KW-1134">Transmembrane beta strand</keyword>
<dbReference type="Pfam" id="PF07715">
    <property type="entry name" value="Plug"/>
    <property type="match status" value="1"/>
</dbReference>
<dbReference type="PANTHER" id="PTHR47234">
    <property type="match status" value="1"/>
</dbReference>
<dbReference type="SUPFAM" id="SSF56935">
    <property type="entry name" value="Porins"/>
    <property type="match status" value="1"/>
</dbReference>
<dbReference type="Pfam" id="PF00593">
    <property type="entry name" value="TonB_dep_Rec_b-barrel"/>
    <property type="match status" value="1"/>
</dbReference>
<keyword evidence="8 13" id="KW-0798">TonB box</keyword>
<evidence type="ECO:0000256" key="5">
    <source>
        <dbReference type="ARBA" id="ARBA00022692"/>
    </source>
</evidence>
<dbReference type="EMBL" id="QFMX01000003">
    <property type="protein sequence ID" value="PZO75926.1"/>
    <property type="molecule type" value="Genomic_DNA"/>
</dbReference>
<keyword evidence="7" id="KW-0408">Iron</keyword>
<evidence type="ECO:0000256" key="2">
    <source>
        <dbReference type="ARBA" id="ARBA00022448"/>
    </source>
</evidence>
<dbReference type="Gene3D" id="3.55.50.30">
    <property type="match status" value="1"/>
</dbReference>
<dbReference type="PROSITE" id="PS52016">
    <property type="entry name" value="TONB_DEPENDENT_REC_3"/>
    <property type="match status" value="1"/>
</dbReference>
<evidence type="ECO:0000259" key="15">
    <source>
        <dbReference type="SMART" id="SM00965"/>
    </source>
</evidence>
<dbReference type="InterPro" id="IPR039426">
    <property type="entry name" value="TonB-dep_rcpt-like"/>
</dbReference>
<dbReference type="InterPro" id="IPR012910">
    <property type="entry name" value="Plug_dom"/>
</dbReference>
<evidence type="ECO:0000256" key="8">
    <source>
        <dbReference type="ARBA" id="ARBA00023077"/>
    </source>
</evidence>
<feature type="domain" description="Secretin/TonB short N-terminal" evidence="15">
    <location>
        <begin position="58"/>
        <end position="109"/>
    </location>
</feature>
<dbReference type="PROSITE" id="PS01156">
    <property type="entry name" value="TONB_DEPENDENT_REC_2"/>
    <property type="match status" value="1"/>
</dbReference>
<keyword evidence="6 14" id="KW-0732">Signal</keyword>
<dbReference type="Gene3D" id="2.170.130.10">
    <property type="entry name" value="TonB-dependent receptor, plug domain"/>
    <property type="match status" value="1"/>
</dbReference>
<reference evidence="16 17" key="1">
    <citation type="submission" date="2017-08" db="EMBL/GenBank/DDBJ databases">
        <title>Infants hospitalized years apart are colonized by the same room-sourced microbial strains.</title>
        <authorList>
            <person name="Brooks B."/>
            <person name="Olm M.R."/>
            <person name="Firek B.A."/>
            <person name="Baker R."/>
            <person name="Thomas B.C."/>
            <person name="Morowitz M.J."/>
            <person name="Banfield J.F."/>
        </authorList>
    </citation>
    <scope>NUCLEOTIDE SEQUENCE [LARGE SCALE GENOMIC DNA]</scope>
    <source>
        <strain evidence="16">S2_018_000_R3_119</strain>
    </source>
</reference>
<evidence type="ECO:0000256" key="10">
    <source>
        <dbReference type="ARBA" id="ARBA00023237"/>
    </source>
</evidence>
<dbReference type="InterPro" id="IPR011662">
    <property type="entry name" value="Secretin/TonB_short_N"/>
</dbReference>
<evidence type="ECO:0000313" key="16">
    <source>
        <dbReference type="EMBL" id="PZO75926.1"/>
    </source>
</evidence>
<evidence type="ECO:0000313" key="17">
    <source>
        <dbReference type="Proteomes" id="UP000249555"/>
    </source>
</evidence>
<feature type="short sequence motif" description="TonB C-terminal box" evidence="12">
    <location>
        <begin position="1068"/>
        <end position="1085"/>
    </location>
</feature>
<dbReference type="InterPro" id="IPR036942">
    <property type="entry name" value="Beta-barrel_TonB_sf"/>
</dbReference>
<dbReference type="InterPro" id="IPR037066">
    <property type="entry name" value="Plug_dom_sf"/>
</dbReference>
<evidence type="ECO:0000256" key="11">
    <source>
        <dbReference type="PROSITE-ProRule" id="PRU01360"/>
    </source>
</evidence>
<evidence type="ECO:0000256" key="3">
    <source>
        <dbReference type="ARBA" id="ARBA00022452"/>
    </source>
</evidence>
<feature type="signal peptide" evidence="14">
    <location>
        <begin position="1"/>
        <end position="27"/>
    </location>
</feature>
<evidence type="ECO:0000256" key="7">
    <source>
        <dbReference type="ARBA" id="ARBA00023004"/>
    </source>
</evidence>
<dbReference type="PANTHER" id="PTHR47234:SF2">
    <property type="entry name" value="TONB-DEPENDENT RECEPTOR"/>
    <property type="match status" value="1"/>
</dbReference>
<dbReference type="GO" id="GO:0009279">
    <property type="term" value="C:cell outer membrane"/>
    <property type="evidence" value="ECO:0007669"/>
    <property type="project" value="UniProtKB-SubCell"/>
</dbReference>
<comment type="caution">
    <text evidence="16">The sequence shown here is derived from an EMBL/GenBank/DDBJ whole genome shotgun (WGS) entry which is preliminary data.</text>
</comment>
<accession>A0A2W4Z2L1</accession>
<keyword evidence="4" id="KW-0406">Ion transport</keyword>
<dbReference type="AlphaFoldDB" id="A0A2W4Z2L1"/>
<keyword evidence="5 11" id="KW-0812">Transmembrane</keyword>
<evidence type="ECO:0000256" key="9">
    <source>
        <dbReference type="ARBA" id="ARBA00023136"/>
    </source>
</evidence>
<keyword evidence="10 11" id="KW-0998">Cell outer membrane</keyword>
<keyword evidence="2 11" id="KW-0813">Transport</keyword>
<dbReference type="Pfam" id="PF07660">
    <property type="entry name" value="STN"/>
    <property type="match status" value="1"/>
</dbReference>
<evidence type="ECO:0000256" key="13">
    <source>
        <dbReference type="RuleBase" id="RU003357"/>
    </source>
</evidence>
<feature type="chain" id="PRO_5016149372" description="Secretin/TonB short N-terminal domain-containing protein" evidence="14">
    <location>
        <begin position="28"/>
        <end position="1085"/>
    </location>
</feature>
<dbReference type="SMART" id="SM00965">
    <property type="entry name" value="STN"/>
    <property type="match status" value="1"/>
</dbReference>
<keyword evidence="4" id="KW-0410">Iron transport</keyword>
<dbReference type="Proteomes" id="UP000249555">
    <property type="component" value="Unassembled WGS sequence"/>
</dbReference>
<comment type="similarity">
    <text evidence="11 13">Belongs to the TonB-dependent receptor family.</text>
</comment>
<gene>
    <name evidence="16" type="ORF">DI640_03875</name>
</gene>
<evidence type="ECO:0000256" key="12">
    <source>
        <dbReference type="PROSITE-ProRule" id="PRU10144"/>
    </source>
</evidence>
<organism evidence="16 17">
    <name type="scientific">Sphingomonas taxi</name>
    <dbReference type="NCBI Taxonomy" id="1549858"/>
    <lineage>
        <taxon>Bacteria</taxon>
        <taxon>Pseudomonadati</taxon>
        <taxon>Pseudomonadota</taxon>
        <taxon>Alphaproteobacteria</taxon>
        <taxon>Sphingomonadales</taxon>
        <taxon>Sphingomonadaceae</taxon>
        <taxon>Sphingomonas</taxon>
    </lineage>
</organism>
<keyword evidence="9 11" id="KW-0472">Membrane</keyword>
<protein>
    <recommendedName>
        <fullName evidence="15">Secretin/TonB short N-terminal domain-containing protein</fullName>
    </recommendedName>
</protein>
<evidence type="ECO:0000256" key="6">
    <source>
        <dbReference type="ARBA" id="ARBA00022729"/>
    </source>
</evidence>
<dbReference type="InterPro" id="IPR000531">
    <property type="entry name" value="Beta-barrel_TonB"/>
</dbReference>
<evidence type="ECO:0000256" key="1">
    <source>
        <dbReference type="ARBA" id="ARBA00004571"/>
    </source>
</evidence>
<dbReference type="GO" id="GO:0006826">
    <property type="term" value="P:iron ion transport"/>
    <property type="evidence" value="ECO:0007669"/>
    <property type="project" value="UniProtKB-KW"/>
</dbReference>
<comment type="subcellular location">
    <subcellularLocation>
        <location evidence="1 11">Cell outer membrane</location>
        <topology evidence="1 11">Multi-pass membrane protein</topology>
    </subcellularLocation>
</comment>
<evidence type="ECO:0000256" key="4">
    <source>
        <dbReference type="ARBA" id="ARBA00022496"/>
    </source>
</evidence>
<evidence type="ECO:0000256" key="14">
    <source>
        <dbReference type="SAM" id="SignalP"/>
    </source>
</evidence>
<name>A0A2W4Z2L1_9SPHN</name>
<sequence length="1085" mass="115384">MTVTKRMILGASCAAIATMMTVTSAQAQAPQAQRVVRIDIKPQPLGTALRLLGRQMHVQMVFDEAALGGRVAPSVNGAMTADAAIGRLLQGSGLTMSRTGQGVYVITRPAALTRVAMTVPGTAQDRAAAGTEVDTAPTPPPGGDILVTGSRIRSKNLVETAPVTSVTQADIKLQAAFSVQEVLNRVPAIKNSDTNLSNGNGRQQFDFHGLGTNRTLTLIDGQRIGVTEGIDASVVPVGLIERVDLLTGGASAVYGSDAIGGVVNFILRKDFEGVNANVNYGFYNADNRDNIAAQAARNSGFAVPSGMTNDGGRFDANISMGKNFAGGRGNISVFGAYSQTEPVLASSRSFSVCPITLSGQTVVCASPSSATSAGYFQALSGPAQNGNILTNAADGGREFVPYTGTNGYNYNDSFYFQRQNKRYNGATFLNYEVSKAIQLYANGLYLRSESQSQSDPATIQPGSTPYDINCNNPLLSAQQAGALCGSAAGTSTNVRTDVRYRFTEPQTTRSSNEIYRAVAGVRGDLGSAWHYDVGGVYSTTLYRQQQTGRIDPTKVANALQVVDVNGTPTCVSAVNGTDPSCVPLDIFSTNGPSASAVNYLSYAEGGGVFRERYEQWVGNANVSGDLGDYGLKSPFSTKGINVAVGGEYRKNTYRSRPDAAYQAAFGSTPTTLSNDAADLYGEINVPLVSDKPFVRDLSVGAAIRGSKYSGIAKAQSTYKIDGSWRPVEDIMFRASYNKATRAPSIYELSSNANTSYGTLDTNTLGDPCAGTSPVASREICASTGVTDAQYGSIAQCPDFLCTVRNGSEGLVTPEVAHTYTYGLVLTPRMLRGFSATADYYSIEIQNGIGYYRAIDFLQTCANTGYEFFCSQLKRNADGTLFSNAGSATGYVNQGYSNLGRTNARGFNFSANYDTRLGNWARFSTSYTSTLQTAKGGDLGLPDTDYNVVGLFGPYAGQGYRRYQHNFRFTLSSPESAQTQGLISVNWRHNSGLKNSRLAGNPIFGEDDPTVPDEYKYLPTYDVFDLSGSVTISRALTLRVVVNNVLNRAAPVRPSPPLEAAERVNTSPSVYDALGRSISVGATVDF</sequence>
<proteinExistence type="inferred from homology"/>
<dbReference type="InterPro" id="IPR010917">
    <property type="entry name" value="TonB_rcpt_CS"/>
</dbReference>
<dbReference type="Gene3D" id="2.40.170.20">
    <property type="entry name" value="TonB-dependent receptor, beta-barrel domain"/>
    <property type="match status" value="1"/>
</dbReference>